<dbReference type="Pfam" id="PF06197">
    <property type="entry name" value="DUF998"/>
    <property type="match status" value="1"/>
</dbReference>
<keyword evidence="4" id="KW-1185">Reference proteome</keyword>
<feature type="transmembrane region" description="Helical" evidence="2">
    <location>
        <begin position="67"/>
        <end position="86"/>
    </location>
</feature>
<feature type="transmembrane region" description="Helical" evidence="2">
    <location>
        <begin position="131"/>
        <end position="150"/>
    </location>
</feature>
<feature type="transmembrane region" description="Helical" evidence="2">
    <location>
        <begin position="202"/>
        <end position="222"/>
    </location>
</feature>
<protein>
    <submittedName>
        <fullName evidence="3">DUF998 domain-containing protein</fullName>
    </submittedName>
</protein>
<organism evidence="3 4">
    <name type="scientific">Amycolatopsis cynarae</name>
    <dbReference type="NCBI Taxonomy" id="2995223"/>
    <lineage>
        <taxon>Bacteria</taxon>
        <taxon>Bacillati</taxon>
        <taxon>Actinomycetota</taxon>
        <taxon>Actinomycetes</taxon>
        <taxon>Pseudonocardiales</taxon>
        <taxon>Pseudonocardiaceae</taxon>
        <taxon>Amycolatopsis</taxon>
    </lineage>
</organism>
<feature type="transmembrane region" description="Helical" evidence="2">
    <location>
        <begin position="22"/>
        <end position="43"/>
    </location>
</feature>
<keyword evidence="2" id="KW-0472">Membrane</keyword>
<sequence>MSLASPASVLPSPVRTDPLARMLAWAGHGAFTVAATLLVVLHLDPDWGGGKDPVTAMLSEYALTPGHWAWALALTLTSAGSVAVLVSLRRTGVLAGAAAPAWLAVWCVAIALVAVFSKDPQGGAVSLTGKLHLYATGVSCAALPVAGLVLARTHRAHPSWHRFARWSRWLALTSVPFFLPFIVPFAVHVLLSRGFPTPATGLVERIMAGLELALLALLGGWAHHASRPTVHTGHPAEISQADQREQVVP</sequence>
<feature type="region of interest" description="Disordered" evidence="1">
    <location>
        <begin position="228"/>
        <end position="249"/>
    </location>
</feature>
<accession>A0ABY7AU50</accession>
<keyword evidence="2" id="KW-1133">Transmembrane helix</keyword>
<reference evidence="3" key="1">
    <citation type="submission" date="2022-11" db="EMBL/GenBank/DDBJ databases">
        <authorList>
            <person name="Mo P."/>
        </authorList>
    </citation>
    <scope>NUCLEOTIDE SEQUENCE</scope>
    <source>
        <strain evidence="3">HUAS 11-8</strain>
    </source>
</reference>
<evidence type="ECO:0000313" key="3">
    <source>
        <dbReference type="EMBL" id="WAL63441.1"/>
    </source>
</evidence>
<evidence type="ECO:0000256" key="1">
    <source>
        <dbReference type="SAM" id="MobiDB-lite"/>
    </source>
</evidence>
<evidence type="ECO:0000256" key="2">
    <source>
        <dbReference type="SAM" id="Phobius"/>
    </source>
</evidence>
<dbReference type="RefSeq" id="WP_268441424.1">
    <property type="nucleotide sequence ID" value="NZ_CP113836.1"/>
</dbReference>
<feature type="transmembrane region" description="Helical" evidence="2">
    <location>
        <begin position="93"/>
        <end position="116"/>
    </location>
</feature>
<keyword evidence="2" id="KW-0812">Transmembrane</keyword>
<gene>
    <name evidence="3" type="ORF">ORV05_20740</name>
</gene>
<dbReference type="EMBL" id="CP113836">
    <property type="protein sequence ID" value="WAL63441.1"/>
    <property type="molecule type" value="Genomic_DNA"/>
</dbReference>
<evidence type="ECO:0000313" key="4">
    <source>
        <dbReference type="Proteomes" id="UP001163203"/>
    </source>
</evidence>
<dbReference type="Proteomes" id="UP001163203">
    <property type="component" value="Chromosome"/>
</dbReference>
<dbReference type="InterPro" id="IPR009339">
    <property type="entry name" value="DUF998"/>
</dbReference>
<name>A0ABY7AU50_9PSEU</name>
<proteinExistence type="predicted"/>
<feature type="transmembrane region" description="Helical" evidence="2">
    <location>
        <begin position="170"/>
        <end position="190"/>
    </location>
</feature>